<dbReference type="PANTHER" id="PTHR35023">
    <property type="entry name" value="CHELATASE-RELATED"/>
    <property type="match status" value="1"/>
</dbReference>
<evidence type="ECO:0000313" key="5">
    <source>
        <dbReference type="EMBL" id="RZN63286.1"/>
    </source>
</evidence>
<dbReference type="PANTHER" id="PTHR35023:SF1">
    <property type="entry name" value="MG-PROTOPORPHYRIN IX CHELATASE"/>
    <property type="match status" value="1"/>
</dbReference>
<dbReference type="EMBL" id="RXII01000019">
    <property type="protein sequence ID" value="RZN63286.1"/>
    <property type="molecule type" value="Genomic_DNA"/>
</dbReference>
<dbReference type="SMART" id="SM00382">
    <property type="entry name" value="AAA"/>
    <property type="match status" value="1"/>
</dbReference>
<dbReference type="InterPro" id="IPR002035">
    <property type="entry name" value="VWF_A"/>
</dbReference>
<dbReference type="InterPro" id="IPR041628">
    <property type="entry name" value="ChlI/MoxR_AAA_lid"/>
</dbReference>
<dbReference type="SUPFAM" id="SSF52540">
    <property type="entry name" value="P-loop containing nucleoside triphosphate hydrolases"/>
    <property type="match status" value="1"/>
</dbReference>
<dbReference type="Pfam" id="PF13519">
    <property type="entry name" value="VWA_2"/>
    <property type="match status" value="1"/>
</dbReference>
<dbReference type="SMART" id="SM00327">
    <property type="entry name" value="VWA"/>
    <property type="match status" value="1"/>
</dbReference>
<dbReference type="CDD" id="cd01451">
    <property type="entry name" value="vWA_Magnesium_chelatase"/>
    <property type="match status" value="1"/>
</dbReference>
<gene>
    <name evidence="5" type="ORF">EF810_01140</name>
</gene>
<dbReference type="Gene3D" id="3.40.50.300">
    <property type="entry name" value="P-loop containing nucleotide triphosphate hydrolases"/>
    <property type="match status" value="1"/>
</dbReference>
<evidence type="ECO:0000256" key="2">
    <source>
        <dbReference type="ARBA" id="ARBA00022741"/>
    </source>
</evidence>
<dbReference type="Pfam" id="PF01078">
    <property type="entry name" value="Mg_chelatase"/>
    <property type="match status" value="1"/>
</dbReference>
<comment type="caution">
    <text evidence="5">The sequence shown here is derived from an EMBL/GenBank/DDBJ whole genome shotgun (WGS) entry which is preliminary data.</text>
</comment>
<dbReference type="Proteomes" id="UP000316217">
    <property type="component" value="Unassembled WGS sequence"/>
</dbReference>
<comment type="similarity">
    <text evidence="1">Belongs to the Mg-chelatase subunits D/I family.</text>
</comment>
<dbReference type="InterPro" id="IPR003593">
    <property type="entry name" value="AAA+_ATPase"/>
</dbReference>
<evidence type="ECO:0000259" key="4">
    <source>
        <dbReference type="PROSITE" id="PS50234"/>
    </source>
</evidence>
<evidence type="ECO:0000313" key="6">
    <source>
        <dbReference type="Proteomes" id="UP000316217"/>
    </source>
</evidence>
<dbReference type="InterPro" id="IPR027417">
    <property type="entry name" value="P-loop_NTPase"/>
</dbReference>
<dbReference type="GO" id="GO:0005524">
    <property type="term" value="F:ATP binding"/>
    <property type="evidence" value="ECO:0007669"/>
    <property type="project" value="UniProtKB-KW"/>
</dbReference>
<name>A0A520KPI6_9CREN</name>
<dbReference type="InterPro" id="IPR000523">
    <property type="entry name" value="Mg_chelatse_chII-like_cat_dom"/>
</dbReference>
<proteinExistence type="inferred from homology"/>
<dbReference type="Pfam" id="PF17863">
    <property type="entry name" value="AAA_lid_2"/>
    <property type="match status" value="1"/>
</dbReference>
<keyword evidence="3" id="KW-0067">ATP-binding</keyword>
<sequence length="638" mass="70616">MPHHIRFVFPFTAIVGQEKMKKALLLNAVNPRIGGVLIRGQKGTGKSTAVRALAELLPEIKVVKDCPFNCNPDNPREMCDSCYNKYTRGEQLPWVKRKVRIVNLPLNATVDRVVGTLNIERALKEGLKALDPGLLAEANRGILYVDEVNLLDDYVADVLLDVAASGVNIVERENISVMHPSRFILIGTMNPEEGELRPQLLDRFGLQVEVEPITDPAMQIEIVKRAEEFEADPLGFIAKYEEKQRELRLKIEKACELLPKVQISNELLYEIASVCSKLSVSNRAPIVITRTAKTIAALSERTNVNKDDVLEAMELALPHRMRKKPFEQPYISREKLEEIISKDSYDIKNGQQGEGKTINLQLKERVFNIGPPFSVNLETKVDQKACAGKSGRTIKSTGIGRGSYIYSTIPKGKPCDIAIDATIRAAASRLAGSHEIPLKIMDEDIREKVRRAKTSSLITFVVDASGSMAARKRMEAAKGAVLGLLLDAYRRRDKIAFIAFRGKSSEVLLPPTNSIDLAEKALAELPTGGKTPLSHALLTALNLIGTEKRKHSNTIKPIIVLITDGKANVSLSGKIREEIADISNKIRKSNIQLAVVDVSESLFTPNYIKDIVEAANARHIKIENLTGIELQRAITELL</sequence>
<dbReference type="Gene3D" id="1.10.8.80">
    <property type="entry name" value="Magnesium chelatase subunit I, C-Terminal domain"/>
    <property type="match status" value="1"/>
</dbReference>
<dbReference type="InterPro" id="IPR036465">
    <property type="entry name" value="vWFA_dom_sf"/>
</dbReference>
<dbReference type="CDD" id="cd00009">
    <property type="entry name" value="AAA"/>
    <property type="match status" value="1"/>
</dbReference>
<protein>
    <submittedName>
        <fullName evidence="5">VWA domain-containing protein</fullName>
    </submittedName>
</protein>
<dbReference type="Gene3D" id="3.40.50.410">
    <property type="entry name" value="von Willebrand factor, type A domain"/>
    <property type="match status" value="1"/>
</dbReference>
<keyword evidence="2" id="KW-0547">Nucleotide-binding</keyword>
<feature type="domain" description="VWFA" evidence="4">
    <location>
        <begin position="457"/>
        <end position="637"/>
    </location>
</feature>
<dbReference type="PROSITE" id="PS50234">
    <property type="entry name" value="VWFA"/>
    <property type="match status" value="1"/>
</dbReference>
<evidence type="ECO:0000256" key="3">
    <source>
        <dbReference type="ARBA" id="ARBA00022840"/>
    </source>
</evidence>
<dbReference type="InterPro" id="IPR041702">
    <property type="entry name" value="BchD/ChlD_VWA"/>
</dbReference>
<dbReference type="SUPFAM" id="SSF53300">
    <property type="entry name" value="vWA-like"/>
    <property type="match status" value="1"/>
</dbReference>
<reference evidence="5 6" key="1">
    <citation type="journal article" date="2019" name="Nat. Microbiol.">
        <title>Wide diversity of methane and short-chain alkane metabolisms in uncultured archaea.</title>
        <authorList>
            <person name="Borrel G."/>
            <person name="Adam P.S."/>
            <person name="McKay L.J."/>
            <person name="Chen L.X."/>
            <person name="Sierra-Garcia I.N."/>
            <person name="Sieber C.M."/>
            <person name="Letourneur Q."/>
            <person name="Ghozlane A."/>
            <person name="Andersen G.L."/>
            <person name="Li W.J."/>
            <person name="Hallam S.J."/>
            <person name="Muyzer G."/>
            <person name="de Oliveira V.M."/>
            <person name="Inskeep W.P."/>
            <person name="Banfield J.F."/>
            <person name="Gribaldo S."/>
        </authorList>
    </citation>
    <scope>NUCLEOTIDE SEQUENCE [LARGE SCALE GENOMIC DNA]</scope>
    <source>
        <strain evidence="5">NM4</strain>
    </source>
</reference>
<dbReference type="InterPro" id="IPR052989">
    <property type="entry name" value="Mg-chelatase_DI-like"/>
</dbReference>
<dbReference type="AlphaFoldDB" id="A0A520KPI6"/>
<evidence type="ECO:0000256" key="1">
    <source>
        <dbReference type="ARBA" id="ARBA00005799"/>
    </source>
</evidence>
<accession>A0A520KPI6</accession>
<organism evidence="5 6">
    <name type="scientific">Candidatus Methanodesulfokora washburnensis</name>
    <dbReference type="NCBI Taxonomy" id="2478471"/>
    <lineage>
        <taxon>Archaea</taxon>
        <taxon>Thermoproteota</taxon>
        <taxon>Candidatus Korarchaeia</taxon>
        <taxon>Candidatus Korarchaeia incertae sedis</taxon>
        <taxon>Candidatus Methanodesulfokora</taxon>
    </lineage>
</organism>